<dbReference type="InterPro" id="IPR014717">
    <property type="entry name" value="Transl_elong_EF1B/ribsomal_bS6"/>
</dbReference>
<keyword evidence="2" id="KW-0812">Transmembrane</keyword>
<keyword evidence="2" id="KW-0472">Membrane</keyword>
<gene>
    <name evidence="3" type="ORF">KHA94_14855</name>
</gene>
<accession>A0ABS5NUI5</accession>
<dbReference type="RefSeq" id="WP_213102899.1">
    <property type="nucleotide sequence ID" value="NZ_JAGYPM010000003.1"/>
</dbReference>
<reference evidence="3 4" key="1">
    <citation type="submission" date="2021-05" db="EMBL/GenBank/DDBJ databases">
        <title>Novel Bacillus species.</title>
        <authorList>
            <person name="Liu G."/>
        </authorList>
    </citation>
    <scope>NUCLEOTIDE SEQUENCE [LARGE SCALE GENOMIC DNA]</scope>
    <source>
        <strain evidence="3 4">FJAT-49705</strain>
    </source>
</reference>
<comment type="caution">
    <text evidence="3">The sequence shown here is derived from an EMBL/GenBank/DDBJ whole genome shotgun (WGS) entry which is preliminary data.</text>
</comment>
<feature type="compositionally biased region" description="Low complexity" evidence="1">
    <location>
        <begin position="119"/>
        <end position="135"/>
    </location>
</feature>
<keyword evidence="4" id="KW-1185">Reference proteome</keyword>
<organism evidence="3 4">
    <name type="scientific">Cytobacillus citreus</name>
    <dbReference type="NCBI Taxonomy" id="2833586"/>
    <lineage>
        <taxon>Bacteria</taxon>
        <taxon>Bacillati</taxon>
        <taxon>Bacillota</taxon>
        <taxon>Bacilli</taxon>
        <taxon>Bacillales</taxon>
        <taxon>Bacillaceae</taxon>
        <taxon>Cytobacillus</taxon>
    </lineage>
</organism>
<evidence type="ECO:0000313" key="3">
    <source>
        <dbReference type="EMBL" id="MBS4191467.1"/>
    </source>
</evidence>
<feature type="region of interest" description="Disordered" evidence="1">
    <location>
        <begin position="233"/>
        <end position="270"/>
    </location>
</feature>
<feature type="region of interest" description="Disordered" evidence="1">
    <location>
        <begin position="116"/>
        <end position="150"/>
    </location>
</feature>
<dbReference type="EMBL" id="JAGYPM010000003">
    <property type="protein sequence ID" value="MBS4191467.1"/>
    <property type="molecule type" value="Genomic_DNA"/>
</dbReference>
<keyword evidence="2" id="KW-1133">Transmembrane helix</keyword>
<evidence type="ECO:0000256" key="1">
    <source>
        <dbReference type="SAM" id="MobiDB-lite"/>
    </source>
</evidence>
<dbReference type="Gene3D" id="3.30.70.60">
    <property type="match status" value="1"/>
</dbReference>
<proteinExistence type="predicted"/>
<name>A0ABS5NUI5_9BACI</name>
<feature type="transmembrane region" description="Helical" evidence="2">
    <location>
        <begin position="12"/>
        <end position="31"/>
    </location>
</feature>
<protein>
    <submittedName>
        <fullName evidence="3">Pilus assembly protein PilO</fullName>
    </submittedName>
</protein>
<feature type="compositionally biased region" description="Basic and acidic residues" evidence="1">
    <location>
        <begin position="253"/>
        <end position="270"/>
    </location>
</feature>
<evidence type="ECO:0000256" key="2">
    <source>
        <dbReference type="SAM" id="Phobius"/>
    </source>
</evidence>
<sequence length="270" mass="30753">MTLQFSKKEKQIGILGVIILILFITGLYFFYLQPLKSALSTKESELRSAEKLFEAVESHRPDDPQSDTFTSTESLQKQIPVKPLVEQLLLDIEKAEIISDSLVLEMEFTDGDIIETPMNESENTNTANEEINTDNTEAEQVDDKKSNIPMPSGMKKTTAVLFVQSPSYFELEKFIETLESQERIILVEKLEINGLEEVISTDQEKELITSQITIATFYMPNLTDLIDQLPKMEVPKPSGKKNPFSISEDISNEFEKEKDDSLEKFDENPR</sequence>
<evidence type="ECO:0000313" key="4">
    <source>
        <dbReference type="Proteomes" id="UP000681027"/>
    </source>
</evidence>
<dbReference type="Proteomes" id="UP000681027">
    <property type="component" value="Unassembled WGS sequence"/>
</dbReference>